<dbReference type="EMBL" id="CP012175">
    <property type="protein sequence ID" value="AKV81113.1"/>
    <property type="molecule type" value="Genomic_DNA"/>
</dbReference>
<protein>
    <submittedName>
        <fullName evidence="2">Uncharacterized protein</fullName>
    </submittedName>
</protein>
<evidence type="ECO:0000313" key="7">
    <source>
        <dbReference type="EMBL" id="AKV83351.1"/>
    </source>
</evidence>
<proteinExistence type="predicted"/>
<dbReference type="AlphaFoldDB" id="A0A088E4Z6"/>
<reference evidence="7 9" key="3">
    <citation type="submission" date="2015-07" db="EMBL/GenBank/DDBJ databases">
        <title>Physiological, transcriptional responses and genome re-sequencing of acid resistant extremely thermoacidophilic Metallosphaera sedula SARC-M1.</title>
        <authorList>
            <person name="Ai C."/>
            <person name="McCarthy S."/>
            <person name="Eckrich V."/>
            <person name="Rudrappa D."/>
            <person name="Qiu G."/>
            <person name="Blum P."/>
        </authorList>
    </citation>
    <scope>NUCLEOTIDE SEQUENCE [LARGE SCALE GENOMIC DNA]</scope>
    <source>
        <strain evidence="7 9">SARC-M1</strain>
    </source>
</reference>
<dbReference type="EMBL" id="CP012176">
    <property type="protein sequence ID" value="AKV83351.1"/>
    <property type="molecule type" value="Genomic_DNA"/>
</dbReference>
<dbReference type="EMBL" id="CP012174">
    <property type="protein sequence ID" value="AKV78868.1"/>
    <property type="molecule type" value="Genomic_DNA"/>
</dbReference>
<evidence type="ECO:0000313" key="3">
    <source>
        <dbReference type="EMBL" id="AKV74377.1"/>
    </source>
</evidence>
<reference evidence="2 8" key="1">
    <citation type="journal article" date="2014" name="J. Bacteriol.">
        <title>Role of an Archaeal PitA Transporter in the Copper and Arsenic Resistance of Metallosphaera sedula, an Extreme Thermoacidophile.</title>
        <authorList>
            <person name="McCarthy S."/>
            <person name="Ai C."/>
            <person name="Wheaton G."/>
            <person name="Tevatia R."/>
            <person name="Eckrich V."/>
            <person name="Kelly R."/>
            <person name="Blum P."/>
        </authorList>
    </citation>
    <scope>NUCLEOTIDE SEQUENCE [LARGE SCALE GENOMIC DNA]</scope>
    <source>
        <strain evidence="2 8">CuR1</strain>
    </source>
</reference>
<feature type="compositionally biased region" description="Acidic residues" evidence="1">
    <location>
        <begin position="97"/>
        <end position="119"/>
    </location>
</feature>
<organism evidence="2 8">
    <name type="scientific">Metallosphaera sedula</name>
    <dbReference type="NCBI Taxonomy" id="43687"/>
    <lineage>
        <taxon>Archaea</taxon>
        <taxon>Thermoproteota</taxon>
        <taxon>Thermoprotei</taxon>
        <taxon>Sulfolobales</taxon>
        <taxon>Sulfolobaceae</taxon>
        <taxon>Metallosphaera</taxon>
    </lineage>
</organism>
<evidence type="ECO:0000313" key="11">
    <source>
        <dbReference type="Proteomes" id="UP000062398"/>
    </source>
</evidence>
<evidence type="ECO:0000313" key="10">
    <source>
        <dbReference type="Proteomes" id="UP000061362"/>
    </source>
</evidence>
<dbReference type="OMA" id="NDKGFPQ"/>
<evidence type="ECO:0000313" key="13">
    <source>
        <dbReference type="Proteomes" id="UP000068832"/>
    </source>
</evidence>
<dbReference type="EMBL" id="CP008822">
    <property type="protein sequence ID" value="AIM27509.1"/>
    <property type="molecule type" value="Genomic_DNA"/>
</dbReference>
<reference evidence="10 11" key="2">
    <citation type="journal article" date="2015" name="Genome Announc.">
        <title>Complete Genome Sequences of Evolved Arsenate-Resistant Metallosphaera sedula Strains.</title>
        <authorList>
            <person name="Ai C."/>
            <person name="McCarthy S."/>
            <person name="Schackwitz W."/>
            <person name="Martin J."/>
            <person name="Lipzen A."/>
            <person name="Blum P."/>
        </authorList>
    </citation>
    <scope>NUCLEOTIDE SEQUENCE [LARGE SCALE GENOMIC DNA]</scope>
    <source>
        <strain evidence="5 11">ARS120-1</strain>
        <strain evidence="6 10">ARS120-2</strain>
        <strain evidence="3 13">ARS50-1</strain>
        <strain evidence="4 12">ARS50-2</strain>
    </source>
</reference>
<dbReference type="Proteomes" id="UP000062398">
    <property type="component" value="Chromosome"/>
</dbReference>
<name>A0A088E4Z6_9CREN</name>
<evidence type="ECO:0000313" key="9">
    <source>
        <dbReference type="Proteomes" id="UP000056255"/>
    </source>
</evidence>
<gene>
    <name evidence="2" type="ORF">HA72_1367</name>
    <name evidence="3" type="ORF">MsedA_1385</name>
    <name evidence="4" type="ORF">MsedB_1387</name>
    <name evidence="5" type="ORF">MsedC_1385</name>
    <name evidence="6" type="ORF">MsedD_1386</name>
    <name evidence="7" type="ORF">MsedE_1391</name>
</gene>
<evidence type="ECO:0000313" key="12">
    <source>
        <dbReference type="Proteomes" id="UP000062475"/>
    </source>
</evidence>
<dbReference type="Proteomes" id="UP000061362">
    <property type="component" value="Chromosome"/>
</dbReference>
<dbReference type="OrthoDB" id="43553at2157"/>
<evidence type="ECO:0000256" key="1">
    <source>
        <dbReference type="SAM" id="MobiDB-lite"/>
    </source>
</evidence>
<dbReference type="Proteomes" id="UP000068832">
    <property type="component" value="Chromosome"/>
</dbReference>
<evidence type="ECO:0000313" key="5">
    <source>
        <dbReference type="EMBL" id="AKV78868.1"/>
    </source>
</evidence>
<dbReference type="EMBL" id="CP012173">
    <property type="protein sequence ID" value="AKV76616.1"/>
    <property type="molecule type" value="Genomic_DNA"/>
</dbReference>
<evidence type="ECO:0000313" key="6">
    <source>
        <dbReference type="EMBL" id="AKV81113.1"/>
    </source>
</evidence>
<evidence type="ECO:0000313" key="2">
    <source>
        <dbReference type="EMBL" id="AIM27509.1"/>
    </source>
</evidence>
<dbReference type="GeneID" id="97613533"/>
<dbReference type="EMBL" id="CP012172">
    <property type="protein sequence ID" value="AKV74377.1"/>
    <property type="molecule type" value="Genomic_DNA"/>
</dbReference>
<sequence length="119" mass="13792">MKRVLRIPRFNKEGKPKTLELLVDSPIMNDKGFPQEGKLLLVIDDGKNRVGFQLSTAEAALLYQRLSYVLNESAKEYIQIEEKSKRNYQSSKKGRDVEEEQSEEVPPEYFDDMPPDDLQ</sequence>
<accession>A0A088E4Z6</accession>
<feature type="region of interest" description="Disordered" evidence="1">
    <location>
        <begin position="84"/>
        <end position="119"/>
    </location>
</feature>
<dbReference type="RefSeq" id="WP_012021312.1">
    <property type="nucleotide sequence ID" value="NZ_AP019770.1"/>
</dbReference>
<dbReference type="Proteomes" id="UP000062475">
    <property type="component" value="Chromosome"/>
</dbReference>
<dbReference type="Proteomes" id="UP000056255">
    <property type="component" value="Chromosome"/>
</dbReference>
<evidence type="ECO:0000313" key="4">
    <source>
        <dbReference type="EMBL" id="AKV76616.1"/>
    </source>
</evidence>
<evidence type="ECO:0000313" key="8">
    <source>
        <dbReference type="Proteomes" id="UP000029084"/>
    </source>
</evidence>
<dbReference type="Proteomes" id="UP000029084">
    <property type="component" value="Chromosome"/>
</dbReference>